<feature type="compositionally biased region" description="Low complexity" evidence="1">
    <location>
        <begin position="46"/>
        <end position="60"/>
    </location>
</feature>
<accession>A0A4Y9XL83</accession>
<evidence type="ECO:0000256" key="1">
    <source>
        <dbReference type="SAM" id="MobiDB-lite"/>
    </source>
</evidence>
<evidence type="ECO:0000313" key="2">
    <source>
        <dbReference type="EMBL" id="TFY50113.1"/>
    </source>
</evidence>
<keyword evidence="3" id="KW-1185">Reference proteome</keyword>
<dbReference type="EMBL" id="SEOQ01002004">
    <property type="protein sequence ID" value="TFY50113.1"/>
    <property type="molecule type" value="Genomic_DNA"/>
</dbReference>
<comment type="caution">
    <text evidence="2">The sequence shown here is derived from an EMBL/GenBank/DDBJ whole genome shotgun (WGS) entry which is preliminary data.</text>
</comment>
<dbReference type="AlphaFoldDB" id="A0A4Y9XL83"/>
<reference evidence="2 3" key="1">
    <citation type="submission" date="2019-02" db="EMBL/GenBank/DDBJ databases">
        <title>Genome sequencing of the rare red list fungi Dentipellis fragilis.</title>
        <authorList>
            <person name="Buettner E."/>
            <person name="Kellner H."/>
        </authorList>
    </citation>
    <scope>NUCLEOTIDE SEQUENCE [LARGE SCALE GENOMIC DNA]</scope>
    <source>
        <strain evidence="2 3">DSM 105465</strain>
    </source>
</reference>
<feature type="region of interest" description="Disordered" evidence="1">
    <location>
        <begin position="46"/>
        <end position="74"/>
    </location>
</feature>
<sequence>MRVLPDRADHLGCSRYQWAALLSPAAPPGHEARARTCDDAHSTLQLAAPPHPALEPLHAARGTRASPPNDRQLQ</sequence>
<evidence type="ECO:0000313" key="3">
    <source>
        <dbReference type="Proteomes" id="UP000298327"/>
    </source>
</evidence>
<gene>
    <name evidence="2" type="ORF">EVG20_g11713</name>
</gene>
<name>A0A4Y9XL83_9AGAM</name>
<protein>
    <submittedName>
        <fullName evidence="2">Uncharacterized protein</fullName>
    </submittedName>
</protein>
<proteinExistence type="predicted"/>
<dbReference type="Proteomes" id="UP000298327">
    <property type="component" value="Unassembled WGS sequence"/>
</dbReference>
<organism evidence="2 3">
    <name type="scientific">Dentipellis fragilis</name>
    <dbReference type="NCBI Taxonomy" id="205917"/>
    <lineage>
        <taxon>Eukaryota</taxon>
        <taxon>Fungi</taxon>
        <taxon>Dikarya</taxon>
        <taxon>Basidiomycota</taxon>
        <taxon>Agaricomycotina</taxon>
        <taxon>Agaricomycetes</taxon>
        <taxon>Russulales</taxon>
        <taxon>Hericiaceae</taxon>
        <taxon>Dentipellis</taxon>
    </lineage>
</organism>